<accession>A0A5N6BU70</accession>
<organism evidence="1 2">
    <name type="scientific">Microbispora catharanthi</name>
    <dbReference type="NCBI Taxonomy" id="1712871"/>
    <lineage>
        <taxon>Bacteria</taxon>
        <taxon>Bacillati</taxon>
        <taxon>Actinomycetota</taxon>
        <taxon>Actinomycetes</taxon>
        <taxon>Streptosporangiales</taxon>
        <taxon>Streptosporangiaceae</taxon>
        <taxon>Microbispora</taxon>
    </lineage>
</organism>
<keyword evidence="2" id="KW-1185">Reference proteome</keyword>
<evidence type="ECO:0000313" key="1">
    <source>
        <dbReference type="EMBL" id="KAB8184018.1"/>
    </source>
</evidence>
<dbReference type="RefSeq" id="WP_139575423.1">
    <property type="nucleotide sequence ID" value="NZ_VDMA02000008.1"/>
</dbReference>
<protein>
    <submittedName>
        <fullName evidence="1">Uncharacterized protein</fullName>
    </submittedName>
</protein>
<proteinExistence type="predicted"/>
<dbReference type="AlphaFoldDB" id="A0A5N6BU70"/>
<comment type="caution">
    <text evidence="1">The sequence shown here is derived from an EMBL/GenBank/DDBJ whole genome shotgun (WGS) entry which is preliminary data.</text>
</comment>
<name>A0A5N6BU70_9ACTN</name>
<sequence>MTSRHAEVEQVWPRDGRVLVIGRIVGTAPTPPARTTAILTLTNRDRPDLVLNCPATVDGGRFQAAFAVELVVSAVATRRIDGRQVWDLHLRLPGEPEPLRLGRHLDDIPDKKTVMTFPAQTGEARAGAVSVKPYYTVMQNLSLISRPVQA</sequence>
<dbReference type="EMBL" id="VDMA02000008">
    <property type="protein sequence ID" value="KAB8184018.1"/>
    <property type="molecule type" value="Genomic_DNA"/>
</dbReference>
<gene>
    <name evidence="1" type="ORF">FH610_016880</name>
</gene>
<evidence type="ECO:0000313" key="2">
    <source>
        <dbReference type="Proteomes" id="UP000313066"/>
    </source>
</evidence>
<dbReference type="Proteomes" id="UP000313066">
    <property type="component" value="Unassembled WGS sequence"/>
</dbReference>
<reference evidence="1 2" key="1">
    <citation type="submission" date="2019-10" db="EMBL/GenBank/DDBJ databases">
        <title>Nonomuraea sp. nov., isolated from Phyllanthus amarus.</title>
        <authorList>
            <person name="Klykleung N."/>
            <person name="Tanasupawat S."/>
        </authorList>
    </citation>
    <scope>NUCLEOTIDE SEQUENCE [LARGE SCALE GENOMIC DNA]</scope>
    <source>
        <strain evidence="1 2">CR1-09</strain>
    </source>
</reference>